<dbReference type="Proteomes" id="UP000078559">
    <property type="component" value="Chromosome 2"/>
</dbReference>
<accession>A0A194VQF6</accession>
<sequence>MSSSQTSLSEVAIFDENFGKAVMLVSRFCPGVGVEQPLWCKGCCLVLEAYENQTLSDEFILENIVNEKKEFDLRHGIGNLDLGDILRCLAKQARSPGELYDHAKYCYGARKMLWDAGSQVRLFVSEPSIHGSRNPLDLSTIVDSGGCAHIVNDLSLLEQSSLIEANDDDFIVSGGRRIKVVFRGRRIMKGLLDGQHGSQRQDLVLENVACVPGFDSNIISSSVLKKDLGYWVCGRGVQGRP</sequence>
<gene>
    <name evidence="1" type="ORF">VM1G_02102</name>
</gene>
<name>A0A194VQF6_CYTMA</name>
<dbReference type="AlphaFoldDB" id="A0A194VQF6"/>
<protein>
    <submittedName>
        <fullName evidence="1">Uncharacterized protein</fullName>
    </submittedName>
</protein>
<organism evidence="1 2">
    <name type="scientific">Cytospora mali</name>
    <name type="common">Apple Valsa canker fungus</name>
    <name type="synonym">Valsa mali</name>
    <dbReference type="NCBI Taxonomy" id="578113"/>
    <lineage>
        <taxon>Eukaryota</taxon>
        <taxon>Fungi</taxon>
        <taxon>Dikarya</taxon>
        <taxon>Ascomycota</taxon>
        <taxon>Pezizomycotina</taxon>
        <taxon>Sordariomycetes</taxon>
        <taxon>Sordariomycetidae</taxon>
        <taxon>Diaporthales</taxon>
        <taxon>Cytosporaceae</taxon>
        <taxon>Cytospora</taxon>
    </lineage>
</organism>
<proteinExistence type="predicted"/>
<evidence type="ECO:0000313" key="2">
    <source>
        <dbReference type="Proteomes" id="UP000078559"/>
    </source>
</evidence>
<dbReference type="OrthoDB" id="4947595at2759"/>
<reference evidence="1" key="1">
    <citation type="submission" date="2014-12" db="EMBL/GenBank/DDBJ databases">
        <title>Genome Sequence of Valsa Canker Pathogens Uncovers a Specific Adaption of Colonization on Woody Bark.</title>
        <authorList>
            <person name="Yin Z."/>
            <person name="Liu H."/>
            <person name="Gao X."/>
            <person name="Li Z."/>
            <person name="Song N."/>
            <person name="Ke X."/>
            <person name="Dai Q."/>
            <person name="Wu Y."/>
            <person name="Sun Y."/>
            <person name="Xu J.-R."/>
            <person name="Kang Z.K."/>
            <person name="Wang L."/>
            <person name="Huang L."/>
        </authorList>
    </citation>
    <scope>NUCLEOTIDE SEQUENCE [LARGE SCALE GENOMIC DNA]</scope>
    <source>
        <strain evidence="1">03-8</strain>
    </source>
</reference>
<dbReference type="EMBL" id="CM003099">
    <property type="protein sequence ID" value="KUI66060.1"/>
    <property type="molecule type" value="Genomic_DNA"/>
</dbReference>
<evidence type="ECO:0000313" key="1">
    <source>
        <dbReference type="EMBL" id="KUI66060.1"/>
    </source>
</evidence>
<keyword evidence="2" id="KW-1185">Reference proteome</keyword>